<sequence>MTEWIGRTFTSDAGWDHLEALVDLEDRMAGTEGERRGAELTRDALAEAGARDARLEAFPIQGWVREDSEIRAGGTVQDCIALPRSPSEDASGELVDLGYGLPEDFEEAEIEGKVVMVRSDVPDYFDRYIHRREKYYYAVEGGAAAFIYRNHVEGCLPPTGSVGTEADPIGDVPAVGVSSEVGARLARRFDGAELTVSVEAGIDDATSYNVHAEMGPDTDEAILVTGHVDAHDIAEGAADNGAGTAMVVEIANALSERSDELETRVEFVVYGAEEVGLVGSEHHAANAEHGSIKAIVNSDGVVRGRTLEFYTHGFPELEAAAERVAERFSHPVRTIPRMGPHSDHWPFVKWGVPGYHVMSDTGEQGRGWGHTFADTLEKVDVRDLREQAIVLTELVVELAREDVSVEHRSPEEIAAALEAEDQATGMRVIGDWPYDE</sequence>
<accession>A0ABD5V3T8</accession>
<keyword evidence="14" id="KW-0333">Golgi apparatus</keyword>
<evidence type="ECO:0000256" key="19">
    <source>
        <dbReference type="ARBA" id="ARBA00025833"/>
    </source>
</evidence>
<dbReference type="RefSeq" id="WP_340604825.1">
    <property type="nucleotide sequence ID" value="NZ_JBBMXV010000004.1"/>
</dbReference>
<dbReference type="GO" id="GO:0006508">
    <property type="term" value="P:proteolysis"/>
    <property type="evidence" value="ECO:0007669"/>
    <property type="project" value="UniProtKB-KW"/>
</dbReference>
<keyword evidence="15" id="KW-0482">Metalloprotease</keyword>
<proteinExistence type="predicted"/>
<evidence type="ECO:0000256" key="14">
    <source>
        <dbReference type="ARBA" id="ARBA00023034"/>
    </source>
</evidence>
<dbReference type="SUPFAM" id="SSF53187">
    <property type="entry name" value="Zn-dependent exopeptidases"/>
    <property type="match status" value="1"/>
</dbReference>
<name>A0ABD5V3T8_9EURY</name>
<evidence type="ECO:0000256" key="11">
    <source>
        <dbReference type="ARBA" id="ARBA00022801"/>
    </source>
</evidence>
<keyword evidence="12" id="KW-0256">Endoplasmic reticulum</keyword>
<dbReference type="AlphaFoldDB" id="A0ABD5V3T8"/>
<evidence type="ECO:0000256" key="7">
    <source>
        <dbReference type="ARBA" id="ARBA00022645"/>
    </source>
</evidence>
<evidence type="ECO:0000256" key="20">
    <source>
        <dbReference type="ARBA" id="ARBA00033328"/>
    </source>
</evidence>
<dbReference type="InterPro" id="IPR039866">
    <property type="entry name" value="CPQ"/>
</dbReference>
<evidence type="ECO:0000256" key="15">
    <source>
        <dbReference type="ARBA" id="ARBA00023049"/>
    </source>
</evidence>
<keyword evidence="6" id="KW-0964">Secreted</keyword>
<evidence type="ECO:0000256" key="10">
    <source>
        <dbReference type="ARBA" id="ARBA00022729"/>
    </source>
</evidence>
<organism evidence="23 24">
    <name type="scientific">Halalkalicoccus tibetensis</name>
    <dbReference type="NCBI Taxonomy" id="175632"/>
    <lineage>
        <taxon>Archaea</taxon>
        <taxon>Methanobacteriati</taxon>
        <taxon>Methanobacteriota</taxon>
        <taxon>Stenosarchaea group</taxon>
        <taxon>Halobacteria</taxon>
        <taxon>Halobacteriales</taxon>
        <taxon>Halococcaceae</taxon>
        <taxon>Halalkalicoccus</taxon>
    </lineage>
</organism>
<dbReference type="GO" id="GO:0008237">
    <property type="term" value="F:metallopeptidase activity"/>
    <property type="evidence" value="ECO:0007669"/>
    <property type="project" value="UniProtKB-KW"/>
</dbReference>
<evidence type="ECO:0000256" key="4">
    <source>
        <dbReference type="ARBA" id="ARBA00004613"/>
    </source>
</evidence>
<evidence type="ECO:0000256" key="18">
    <source>
        <dbReference type="ARBA" id="ARBA00023228"/>
    </source>
</evidence>
<comment type="caution">
    <text evidence="23">The sequence shown here is derived from an EMBL/GenBank/DDBJ whole genome shotgun (WGS) entry which is preliminary data.</text>
</comment>
<dbReference type="Gene3D" id="3.50.30.30">
    <property type="match status" value="1"/>
</dbReference>
<evidence type="ECO:0000256" key="9">
    <source>
        <dbReference type="ARBA" id="ARBA00022723"/>
    </source>
</evidence>
<dbReference type="PANTHER" id="PTHR12053">
    <property type="entry name" value="PROTEASE FAMILY M28 PLASMA GLUTAMATE CARBOXYPEPTIDASE-RELATED"/>
    <property type="match status" value="1"/>
</dbReference>
<evidence type="ECO:0000256" key="17">
    <source>
        <dbReference type="ARBA" id="ARBA00023180"/>
    </source>
</evidence>
<evidence type="ECO:0000256" key="2">
    <source>
        <dbReference type="ARBA" id="ARBA00004371"/>
    </source>
</evidence>
<dbReference type="Pfam" id="PF04389">
    <property type="entry name" value="Peptidase_M28"/>
    <property type="match status" value="1"/>
</dbReference>
<evidence type="ECO:0000256" key="3">
    <source>
        <dbReference type="ARBA" id="ARBA00004555"/>
    </source>
</evidence>
<keyword evidence="18" id="KW-0458">Lysosome</keyword>
<keyword evidence="17" id="KW-0325">Glycoprotein</keyword>
<evidence type="ECO:0000256" key="13">
    <source>
        <dbReference type="ARBA" id="ARBA00022833"/>
    </source>
</evidence>
<comment type="subunit">
    <text evidence="19">Homodimer. The monomeric form is inactive while the homodimer is active.</text>
</comment>
<dbReference type="InterPro" id="IPR003137">
    <property type="entry name" value="PA_domain"/>
</dbReference>
<dbReference type="GO" id="GO:0005576">
    <property type="term" value="C:extracellular region"/>
    <property type="evidence" value="ECO:0007669"/>
    <property type="project" value="UniProtKB-SubCell"/>
</dbReference>
<evidence type="ECO:0000259" key="22">
    <source>
        <dbReference type="Pfam" id="PF04389"/>
    </source>
</evidence>
<comment type="subcellular location">
    <subcellularLocation>
        <location evidence="1">Endoplasmic reticulum</location>
    </subcellularLocation>
    <subcellularLocation>
        <location evidence="3">Golgi apparatus</location>
    </subcellularLocation>
    <subcellularLocation>
        <location evidence="2">Lysosome</location>
    </subcellularLocation>
    <subcellularLocation>
        <location evidence="4">Secreted</location>
    </subcellularLocation>
</comment>
<dbReference type="InterPro" id="IPR007484">
    <property type="entry name" value="Peptidase_M28"/>
</dbReference>
<dbReference type="SUPFAM" id="SSF52025">
    <property type="entry name" value="PA domain"/>
    <property type="match status" value="1"/>
</dbReference>
<keyword evidence="24" id="KW-1185">Reference proteome</keyword>
<keyword evidence="13" id="KW-0862">Zinc</keyword>
<reference evidence="23 24" key="1">
    <citation type="journal article" date="2019" name="Int. J. Syst. Evol. Microbiol.">
        <title>The Global Catalogue of Microorganisms (GCM) 10K type strain sequencing project: providing services to taxonomists for standard genome sequencing and annotation.</title>
        <authorList>
            <consortium name="The Broad Institute Genomics Platform"/>
            <consortium name="The Broad Institute Genome Sequencing Center for Infectious Disease"/>
            <person name="Wu L."/>
            <person name="Ma J."/>
        </authorList>
    </citation>
    <scope>NUCLEOTIDE SEQUENCE [LARGE SCALE GENOMIC DNA]</scope>
    <source>
        <strain evidence="23 24">CGMCC 1.3240</strain>
    </source>
</reference>
<keyword evidence="11" id="KW-0378">Hydrolase</keyword>
<keyword evidence="16" id="KW-0865">Zymogen</keyword>
<keyword evidence="10" id="KW-0732">Signal</keyword>
<dbReference type="Pfam" id="PF02225">
    <property type="entry name" value="PA"/>
    <property type="match status" value="1"/>
</dbReference>
<dbReference type="GO" id="GO:0005764">
    <property type="term" value="C:lysosome"/>
    <property type="evidence" value="ECO:0007669"/>
    <property type="project" value="UniProtKB-SubCell"/>
</dbReference>
<dbReference type="EMBL" id="JBHSXQ010000004">
    <property type="protein sequence ID" value="MFC6906268.1"/>
    <property type="molecule type" value="Genomic_DNA"/>
</dbReference>
<evidence type="ECO:0000256" key="1">
    <source>
        <dbReference type="ARBA" id="ARBA00004240"/>
    </source>
</evidence>
<evidence type="ECO:0000313" key="23">
    <source>
        <dbReference type="EMBL" id="MFC6906268.1"/>
    </source>
</evidence>
<keyword evidence="8" id="KW-0645">Protease</keyword>
<dbReference type="GO" id="GO:0004180">
    <property type="term" value="F:carboxypeptidase activity"/>
    <property type="evidence" value="ECO:0007669"/>
    <property type="project" value="UniProtKB-KW"/>
</dbReference>
<dbReference type="GO" id="GO:0046872">
    <property type="term" value="F:metal ion binding"/>
    <property type="evidence" value="ECO:0007669"/>
    <property type="project" value="UniProtKB-KW"/>
</dbReference>
<dbReference type="Proteomes" id="UP001596312">
    <property type="component" value="Unassembled WGS sequence"/>
</dbReference>
<protein>
    <recommendedName>
        <fullName evidence="5">Carboxypeptidase Q</fullName>
    </recommendedName>
    <alternativeName>
        <fullName evidence="20">Plasma glutamate carboxypeptidase</fullName>
    </alternativeName>
</protein>
<gene>
    <name evidence="23" type="ORF">ACFQGH_13805</name>
</gene>
<dbReference type="PANTHER" id="PTHR12053:SF3">
    <property type="entry name" value="CARBOXYPEPTIDASE Q"/>
    <property type="match status" value="1"/>
</dbReference>
<evidence type="ECO:0000256" key="5">
    <source>
        <dbReference type="ARBA" id="ARBA00014116"/>
    </source>
</evidence>
<evidence type="ECO:0000313" key="24">
    <source>
        <dbReference type="Proteomes" id="UP001596312"/>
    </source>
</evidence>
<dbReference type="Gene3D" id="3.40.630.10">
    <property type="entry name" value="Zn peptidases"/>
    <property type="match status" value="1"/>
</dbReference>
<dbReference type="InterPro" id="IPR046450">
    <property type="entry name" value="PA_dom_sf"/>
</dbReference>
<evidence type="ECO:0000256" key="16">
    <source>
        <dbReference type="ARBA" id="ARBA00023145"/>
    </source>
</evidence>
<evidence type="ECO:0000256" key="6">
    <source>
        <dbReference type="ARBA" id="ARBA00022525"/>
    </source>
</evidence>
<dbReference type="CDD" id="cd04819">
    <property type="entry name" value="PA_2"/>
    <property type="match status" value="1"/>
</dbReference>
<evidence type="ECO:0000256" key="8">
    <source>
        <dbReference type="ARBA" id="ARBA00022670"/>
    </source>
</evidence>
<feature type="domain" description="PA" evidence="21">
    <location>
        <begin position="91"/>
        <end position="185"/>
    </location>
</feature>
<feature type="domain" description="Peptidase M28" evidence="22">
    <location>
        <begin position="209"/>
        <end position="390"/>
    </location>
</feature>
<keyword evidence="7" id="KW-0121">Carboxypeptidase</keyword>
<keyword evidence="9" id="KW-0479">Metal-binding</keyword>
<evidence type="ECO:0000259" key="21">
    <source>
        <dbReference type="Pfam" id="PF02225"/>
    </source>
</evidence>
<evidence type="ECO:0000256" key="12">
    <source>
        <dbReference type="ARBA" id="ARBA00022824"/>
    </source>
</evidence>